<organism evidence="1 2">
    <name type="scientific">Rangifer tarandus platyrhynchus</name>
    <name type="common">Svalbard reindeer</name>
    <dbReference type="NCBI Taxonomy" id="3082113"/>
    <lineage>
        <taxon>Eukaryota</taxon>
        <taxon>Metazoa</taxon>
        <taxon>Chordata</taxon>
        <taxon>Craniata</taxon>
        <taxon>Vertebrata</taxon>
        <taxon>Euteleostomi</taxon>
        <taxon>Mammalia</taxon>
        <taxon>Eutheria</taxon>
        <taxon>Laurasiatheria</taxon>
        <taxon>Artiodactyla</taxon>
        <taxon>Ruminantia</taxon>
        <taxon>Pecora</taxon>
        <taxon>Cervidae</taxon>
        <taxon>Odocoileinae</taxon>
        <taxon>Rangifer</taxon>
    </lineage>
</organism>
<reference evidence="1" key="2">
    <citation type="submission" date="2025-03" db="EMBL/GenBank/DDBJ databases">
        <authorList>
            <consortium name="ELIXIR-Norway"/>
            <consortium name="Elixir Norway"/>
        </authorList>
    </citation>
    <scope>NUCLEOTIDE SEQUENCE</scope>
</reference>
<sequence>MGGGERSEAWAGGEGRHGKSDTHRLGPWLLESLLNPVNEGHWQKNRIQSEVRKREYFLPFTFHLGQHLLQKLCVPGSCRCPQKDGSRKSSLASLSTDSEREAGLEEEGHAQEPFFKEKGAEMVLKGQEEQALSRRLQDPPRAPHSQPPLGALAPESPHGRCQSLRSCPAGASECAHFLPPRTCPARLERRPAGPPADVFLSPRGQREPAVPPGPKANRRAPHNWHPRQPCPRHARARVHRPPHPPPRVAPVLRSSTDAHTSPHTSRLARNRFNQHLPATHLPRNFLERAPVSAAASRRSSPLLLPRYAYLLFTTGRNSPVP</sequence>
<gene>
    <name evidence="1" type="ORF">MRATA1EN22A_LOCUS7886</name>
</gene>
<dbReference type="EMBL" id="OX596102">
    <property type="protein sequence ID" value="CAM9817951.1"/>
    <property type="molecule type" value="Genomic_DNA"/>
</dbReference>
<dbReference type="Proteomes" id="UP001162501">
    <property type="component" value="Chromosome 18"/>
</dbReference>
<proteinExistence type="predicted"/>
<protein>
    <submittedName>
        <fullName evidence="1">Uncharacterized protein</fullName>
    </submittedName>
</protein>
<evidence type="ECO:0000313" key="2">
    <source>
        <dbReference type="Proteomes" id="UP001162501"/>
    </source>
</evidence>
<accession>A0AC59YLY7</accession>
<evidence type="ECO:0000313" key="1">
    <source>
        <dbReference type="EMBL" id="CAM9817951.1"/>
    </source>
</evidence>
<name>A0AC59YLY7_RANTA</name>
<reference evidence="1" key="1">
    <citation type="submission" date="2023-05" db="EMBL/GenBank/DDBJ databases">
        <authorList>
            <consortium name="ELIXIR-Norway"/>
        </authorList>
    </citation>
    <scope>NUCLEOTIDE SEQUENCE</scope>
</reference>